<name>A0A7R8XB49_9CRUS</name>
<proteinExistence type="predicted"/>
<dbReference type="Pfam" id="PF01393">
    <property type="entry name" value="Chromo_shadow"/>
    <property type="match status" value="1"/>
</dbReference>
<evidence type="ECO:0000259" key="4">
    <source>
        <dbReference type="PROSITE" id="PS50013"/>
    </source>
</evidence>
<dbReference type="PROSITE" id="PS50013">
    <property type="entry name" value="CHROMO_2"/>
    <property type="match status" value="1"/>
</dbReference>
<evidence type="ECO:0000256" key="1">
    <source>
        <dbReference type="ARBA" id="ARBA00004123"/>
    </source>
</evidence>
<dbReference type="InterPro" id="IPR000953">
    <property type="entry name" value="Chromo/chromo_shadow_dom"/>
</dbReference>
<keyword evidence="2" id="KW-0677">Repeat</keyword>
<dbReference type="Proteomes" id="UP000677054">
    <property type="component" value="Unassembled WGS sequence"/>
</dbReference>
<dbReference type="InterPro" id="IPR008251">
    <property type="entry name" value="Chromo_shadow_dom"/>
</dbReference>
<evidence type="ECO:0000313" key="5">
    <source>
        <dbReference type="EMBL" id="CAD7246626.1"/>
    </source>
</evidence>
<evidence type="ECO:0000256" key="3">
    <source>
        <dbReference type="ARBA" id="ARBA00023242"/>
    </source>
</evidence>
<keyword evidence="6" id="KW-1185">Reference proteome</keyword>
<dbReference type="InterPro" id="IPR016197">
    <property type="entry name" value="Chromo-like_dom_sf"/>
</dbReference>
<dbReference type="AlphaFoldDB" id="A0A7R8XB49"/>
<dbReference type="SMART" id="SM00300">
    <property type="entry name" value="ChSh"/>
    <property type="match status" value="1"/>
</dbReference>
<feature type="domain" description="Chromo" evidence="4">
    <location>
        <begin position="16"/>
        <end position="74"/>
    </location>
</feature>
<sequence>MEEAEKKDEKGIEEGLVPEQIVGAAQTNGQLCFVIKWKDKDDAEIMPAAVANEKFPELVIRFYEERIEWVSARKPAVPPS</sequence>
<gene>
    <name evidence="5" type="ORF">DSTB1V02_LOCUS6474</name>
</gene>
<dbReference type="OrthoDB" id="273092at2759"/>
<dbReference type="GO" id="GO:0005694">
    <property type="term" value="C:chromosome"/>
    <property type="evidence" value="ECO:0007669"/>
    <property type="project" value="UniProtKB-ARBA"/>
</dbReference>
<organism evidence="5">
    <name type="scientific">Darwinula stevensoni</name>
    <dbReference type="NCBI Taxonomy" id="69355"/>
    <lineage>
        <taxon>Eukaryota</taxon>
        <taxon>Metazoa</taxon>
        <taxon>Ecdysozoa</taxon>
        <taxon>Arthropoda</taxon>
        <taxon>Crustacea</taxon>
        <taxon>Oligostraca</taxon>
        <taxon>Ostracoda</taxon>
        <taxon>Podocopa</taxon>
        <taxon>Podocopida</taxon>
        <taxon>Darwinulocopina</taxon>
        <taxon>Darwinuloidea</taxon>
        <taxon>Darwinulidae</taxon>
        <taxon>Darwinula</taxon>
    </lineage>
</organism>
<reference evidence="5" key="1">
    <citation type="submission" date="2020-11" db="EMBL/GenBank/DDBJ databases">
        <authorList>
            <person name="Tran Van P."/>
        </authorList>
    </citation>
    <scope>NUCLEOTIDE SEQUENCE</scope>
</reference>
<dbReference type="EMBL" id="CAJPEV010001190">
    <property type="protein sequence ID" value="CAG0891261.1"/>
    <property type="molecule type" value="Genomic_DNA"/>
</dbReference>
<keyword evidence="3" id="KW-0539">Nucleus</keyword>
<evidence type="ECO:0000256" key="2">
    <source>
        <dbReference type="ARBA" id="ARBA00022737"/>
    </source>
</evidence>
<protein>
    <recommendedName>
        <fullName evidence="4">Chromo domain-containing protein</fullName>
    </recommendedName>
</protein>
<accession>A0A7R8XB49</accession>
<dbReference type="SUPFAM" id="SSF54160">
    <property type="entry name" value="Chromo domain-like"/>
    <property type="match status" value="1"/>
</dbReference>
<evidence type="ECO:0000313" key="6">
    <source>
        <dbReference type="Proteomes" id="UP000677054"/>
    </source>
</evidence>
<dbReference type="CDD" id="cd00034">
    <property type="entry name" value="CSD"/>
    <property type="match status" value="1"/>
</dbReference>
<dbReference type="Gene3D" id="2.40.50.40">
    <property type="match status" value="1"/>
</dbReference>
<dbReference type="FunFam" id="2.40.50.40:FF:000031">
    <property type="entry name" value="Heterochromatin protein 1"/>
    <property type="match status" value="1"/>
</dbReference>
<dbReference type="GO" id="GO:0005634">
    <property type="term" value="C:nucleus"/>
    <property type="evidence" value="ECO:0007669"/>
    <property type="project" value="UniProtKB-SubCell"/>
</dbReference>
<comment type="subcellular location">
    <subcellularLocation>
        <location evidence="1">Nucleus</location>
    </subcellularLocation>
</comment>
<dbReference type="EMBL" id="LR900707">
    <property type="protein sequence ID" value="CAD7246626.1"/>
    <property type="molecule type" value="Genomic_DNA"/>
</dbReference>